<evidence type="ECO:0000313" key="2">
    <source>
        <dbReference type="EMBL" id="CUE59186.1"/>
    </source>
</evidence>
<gene>
    <name evidence="2" type="ORF">BSAL_49370</name>
</gene>
<feature type="compositionally biased region" description="Low complexity" evidence="1">
    <location>
        <begin position="167"/>
        <end position="181"/>
    </location>
</feature>
<feature type="compositionally biased region" description="Low complexity" evidence="1">
    <location>
        <begin position="312"/>
        <end position="327"/>
    </location>
</feature>
<feature type="region of interest" description="Disordered" evidence="1">
    <location>
        <begin position="312"/>
        <end position="333"/>
    </location>
</feature>
<dbReference type="EMBL" id="CYKH01000013">
    <property type="protein sequence ID" value="CUE59186.1"/>
    <property type="molecule type" value="Genomic_DNA"/>
</dbReference>
<dbReference type="AlphaFoldDB" id="A0A0S4IJR8"/>
<reference evidence="3" key="1">
    <citation type="submission" date="2015-09" db="EMBL/GenBank/DDBJ databases">
        <authorList>
            <consortium name="Pathogen Informatics"/>
        </authorList>
    </citation>
    <scope>NUCLEOTIDE SEQUENCE [LARGE SCALE GENOMIC DNA]</scope>
    <source>
        <strain evidence="3">Lake Konstanz</strain>
    </source>
</reference>
<dbReference type="Proteomes" id="UP000051952">
    <property type="component" value="Unassembled WGS sequence"/>
</dbReference>
<proteinExistence type="predicted"/>
<keyword evidence="3" id="KW-1185">Reference proteome</keyword>
<feature type="region of interest" description="Disordered" evidence="1">
    <location>
        <begin position="145"/>
        <end position="183"/>
    </location>
</feature>
<sequence length="782" mass="85881">MIAPDTATRATLYQLMGCSAPWYGEPQFPIPAAETGFYQDETVRLLASTRRDVFLASIVFALAKRRMMTSAVVRQLLAAYEQRKWVCLDCVPRDSFAVWREIETALKLRVTSSAPSKALEKASKSKNEWIRSLPAADLEIVRPQTMSPNSHCRPAWQQQPKKNSDGSSPTTNLSPSSPSPLVTQDDVAAATTPFEVNIHMKCESYDRHQLLFSTFRSKMESVSTAKAELDASVETKDFAEFVRDRDALFKEFGLEDADRDFKAAERRESDRSRVDGGQHEYETASSGARRIAEILWENFSHNIAANHFHSTTSSATSSLSSSPPTSGSEERQHVTSYAPKCTRAIHHLTLDEFVEYFFASLCCTWSAVHERLASRSSVATTTATSSHSLPSAVSSNSVGGDEESDDSMLSATTSPAAPGPAAPPKPRVKPRVRVLDFSQNLVRKMYHRRCRAAGIPHLVMITSAKYRCGTVCGEFDVTIMDVLNNELLLVVEAKASAGDLIKARDQKARLALVVDQLKRSCTTTTSPPPPPPRMGQLAPYLLLLQEVRLTFRVQERFWSGSGTLSKTCYVQGTALPTLLKSNSSNKATAARILGKSECANHQKVLLPPSFLRVVCRLFASNQKLLVSLPIVQTQGGSDIVWFAYCTSCSPGVATNKTPYYSSIAHMVTRSLSSELAAALLLQQADATPALTVGSGEKEGGDNSTTTKGASAHSVCRTLVQERLAGAEQVQDLVGSLNTRKITETVRRLWLAEMAKPTSSFLRPPNVLWQELEAMEFRDLILV</sequence>
<accession>A0A0S4IJR8</accession>
<name>A0A0S4IJR8_BODSA</name>
<feature type="compositionally biased region" description="Low complexity" evidence="1">
    <location>
        <begin position="381"/>
        <end position="392"/>
    </location>
</feature>
<feature type="compositionally biased region" description="Polar residues" evidence="1">
    <location>
        <begin position="145"/>
        <end position="161"/>
    </location>
</feature>
<organism evidence="2 3">
    <name type="scientific">Bodo saltans</name>
    <name type="common">Flagellated protozoan</name>
    <dbReference type="NCBI Taxonomy" id="75058"/>
    <lineage>
        <taxon>Eukaryota</taxon>
        <taxon>Discoba</taxon>
        <taxon>Euglenozoa</taxon>
        <taxon>Kinetoplastea</taxon>
        <taxon>Metakinetoplastina</taxon>
        <taxon>Eubodonida</taxon>
        <taxon>Bodonidae</taxon>
        <taxon>Bodo</taxon>
    </lineage>
</organism>
<protein>
    <submittedName>
        <fullName evidence="2">Uncharacterized protein</fullName>
    </submittedName>
</protein>
<feature type="region of interest" description="Disordered" evidence="1">
    <location>
        <begin position="261"/>
        <end position="285"/>
    </location>
</feature>
<evidence type="ECO:0000256" key="1">
    <source>
        <dbReference type="SAM" id="MobiDB-lite"/>
    </source>
</evidence>
<feature type="compositionally biased region" description="Basic and acidic residues" evidence="1">
    <location>
        <begin position="261"/>
        <end position="282"/>
    </location>
</feature>
<evidence type="ECO:0000313" key="3">
    <source>
        <dbReference type="Proteomes" id="UP000051952"/>
    </source>
</evidence>
<feature type="region of interest" description="Disordered" evidence="1">
    <location>
        <begin position="381"/>
        <end position="430"/>
    </location>
</feature>